<sequence length="6963" mass="745585">MRLRFGFLLLLSALVGHPDALMSQSDPLAETRFVFERQGLRLSPENQTILVNPEGPAVVLEMRYDGAVPQGAEFRGELSGPGLAAPVALNAPATAAFLSAGRDLFVEKGRYEIRNVRLTLGEETLAFAEPRQAIVEAIDDFIVTEAAVRPLTAEDLAELGYLFNEDDYEVFEFTFSLLTGSRRETMDVQAAFPKPKPNSENPIGSRPFKITNPFNEAGFRLAFPTYLEGGGFTRPAIEGGVEPDSIWPLTPALILVPGHFSYLKDHFEVTALVMNRAPRGASVHLERMMATVTLPDPDAFGLPLTIRHSRSKPMVHPGADGEAGTGDDRDRIGPGEDAGTGFVLRAEREGSYEIVLNMSGEVDFEGSRNRFESEAETTVHIKSPAYSVVFDHPDTVESDQRYELRMHLTNDATVPLSGFSVTLPPESLVGCERVEGDPTQTFSTVPPGATATVAYRLRALYTGSVQAGYFRVKDGPSGALTLRAGVGDPDSQSPTSLVFPQTFNLFPLELRHDLRQLAQAALNLSFQSPERLPSGQLPINAAAAQSLARTFAMAGFARAAGSEESEALARLFATWVRAGGNYLPIDQLRRRRIQQGISSAEAAFATAFSQAFPDNKRLGIDAVRAIALENDESPNQFGLLVKSDQPFELSARNEAGQILHSDGRRDLPFGTMLTFSERERLVWVAVNDATPIVDIHPTQGGRIEVSGVFPRNGSRDLFTFSAAPQNVGTRLRLSFDPDVGRIRLERDDNPATTLPAQILGAKPFALRHVAQASPENLGPSDPSGKNVVFHFSKSVDLGSIYPLQEHLFINDQPVHLARIQPDRRTIVARAQMPLGPFVPISYRIEGITSRDGERLHDLEGTFDGSTYYKGIRVIGRVTDPDTEDFSGGMAIYPRTQRVGYDLTTPLAPDGSYSFDFIPVNVRRLLHEQRVRPLFLWVRLADRRGRGASFTPRSNGQVIRVDFAFDRQADITGTVFHNGRPAPFVDVYATNQETTGNAGRTTTDAEGRYRIDNLSVGPILVKAGGIGALGMTSGYLTAHNSPLTIDVDIVTAPARISGQITFADGAGNAQPLAGAQVYHVVLGSPFLVGPQDITYNSFTRTDADGFFRLEDAVAGQGLISILHGHLSGPARLPFNAEPGENTFNHTFPHSPPPRFAGTLRGRVTYADGRPARYGLSLLSFGNITGYTNIDGTYEIRFLPLDTDIKVFFEQPSTESGPSLTRNVRIPSEAPVQQLDVVLPGTQRLSGILRNGAGEPMAFVPIRAVNLTPPNPPSFRVETETAIDGTWSVETDQPGKWLIVAADWPRVAQLQVTVTDHPISGLALHQRGVGGFAVRLVDGNGEPIVGRVDIESIRPRTSGADFGSPTLTRSHRVYTDAQGQARFDDLNHGPFTVQGFHHLLGETAVFEGVLDNAEHRDIVLSFPSAEQADLFGTVFDSEGLPVSGALVQISRALEGSPTLLSVRTNEAGQYRFTDLIDQRGHTVQLIGLDTDSGDFTAVQALLPSGVSFRQDLVLRGRSNLNIRVEGAEGNPVDYATVGLAYDQIRIVEEEPGNPHVYLLPMSAGDLEIGVVRAGEPHYRVEGVPTGRILLRAIAGNGLIAKRSFVVPDSGEEIDLTLNLESASNIRGSFLDESGQPLPNALVKLFQRSALLEQQLTQPDTGETPGRFGFTDWPMGAYRLLGIDPFTARQGSLEVRTSPYQPDLDILLRPDVTADLFGRVLQGEEPVPGARITLVSQDGATLYTGTDAEGAYRLPDLRTGRYEIQASDNLTGRTAHVFLTFDAGSGNLERDLLLEPPIDLRIRLLERDETPVTGAQVTIARDIRNEETFIEGGTTGSTDGNGELRLRGMTSGLYVLHGTHPDGSRLYETFVLERGGGDSVALDFTFPGYGTISGRILDAQGAPLAGAHRVYLQNHTRRYGDFSRAISTFNQGDFRFTRIPLFEDFVVATYHPDTREIAFAAVRLEQHNETRSVTLQLGPTTFLSGTVREANGSPAAFAHVWLPDPPTRAYQADSQGRFFIEPVERGSFSVRARERDGPRTGLAQATVEVDENGVPQPIRDLEIRLSGGSRIEGLVSYDDGSPITSGTAQLEYRNVARGNRLERISTAIQADGRFGFPFIPWRTYQVRAFDAKSKRYSATTEIELTQDNETLDLQIQFPPDFALAGNLLATNGIEPIIGGTVELHRMVALPGAYTDTEFYYLAASTETDNTGGFQLDRVFPGEYLLKAYSAGHTGRLETLIEMPARDDHRELRLTPTAIVVGTVRDAAGQLFDRGTVSLHRGEVFEVAHIQADGAFVFENQPIGPVRLSAHVSTNMLHHSQDHTLVAGLNPIDIVTPRVITLTGRVVVVDPNPRNATVSLRMDRGTISRQLGNDGRFALEAIPAGRPFTLSVSAGAGYREFTYEGFQEDRDLGDFHFDPSPPELTFAQSGATISSLPFTLSFTTAEPTEYSEVDPSRTSITVNGHDITGRFTHDGNGGSATFNLLPEGFVIGNNQITLIVANTSKVRTRQTHTLTLDVSERGLVLRLFDGPYPAVGQAQVGNRAPVASDGQGTVEIGGLASGRYPVKAWSNDNPVGLRTTVELGEEPRTEALLRMAPVAGYLGRVLDLAGDPVAAAEIQWDAFVERSDAQGAYMMDLIPLGRPQDLVARAPALVGYVRAPALTEAGDTTAVDIQLEATGTVGGQVLAYGSDEPVVGADVTLTLPGLPAIFEQTAVSDEQGRFRLVEVMARTFEVAARDPVSGATGAAQGRISTAGETVEITVRLQPTGTVSGLVSFDEEPATGATISVSGTRATSVTADANGHFALEDLPYGRYELVIEDRTRFGYHESTFELDRDTLDLGVRQLSLDAPPAIVDIAPAFNPVDPLQPQRMVFSLSDARALAHWRLTLSGLASRFYSGQTDRTSLNHQVFLNLGPNLEPGTVAWRFEVEDAIGQVVSREGQFTVALDSVPPTVAISEPLDGATLFESESVVLRFAAEDLLGLSELHLYVNDALHTSGNANTRELTFSPPDVTEPTPFQLRVEAVDRRGNRGSASISVTVEPIDTEGAPELSLITPQNNQPLPLFLPEGLNLTIRARLSDPDGLGAWRLLVEDTEVANGVASGSEAQIEAETTVPEAWRDRETLTVRLEASDLGGARGIARATLVNLNGEVLRDLDLGSGDPSLEGQSVILLGTNNLIQGRHSFENLVLVNGAVLSQPPTDRGQSNVAHTELLIERHLVVDASSRIDLGGKGYPTWPNALNLSVGHAGHAGLADDVDNDTEVYGSPIEPTTGGSLFGGGALKLTADSIWLDGEIRADGRSESGGEPFGSGGSIWLEATTWSGQGMVSANGFPDDQATVRGGSGGRIAIHGPFEGILSARGATGCGHGTLFHSVADPGQADGRLNRLTIEGGPSRSQSISNRTLLPGQAGLVVGEQIEVSEHVVANQTFQVLTLAVTETVTDPETGEVVTRPHRLAFGAYPGLQVVNRDRPATTGSIYRQDGDQLWSRPDQPFGTFQTGDVVDIVLPIDRLIVRQAARVDLRGNARFAIALENASLRGRHGRIDTTPGLALGADASLSGDLLFDNLVLDDTASTRLTGNIQARTIDYSSGDHVLSGTVAVDSVTIGAPATVATPSDPASPLDFRVREFTLAGTLVSREAGSRFETSDPRRPNHGGLAAGVGPGAVTHGSLYFADSWGFAGRIAIDAEESVAIDGHLDVDQQGRGAGSIFIQTPLLTGQGRLSADATSGGAGRIAVHASDLDGFTGTMSARATQTGGGAGTVFLRSARWPLGKLILDNGTTEAGPGSTPLPGLGLRTATDGASEDRIRIDPEAETPFPQSLAGLYLEVEGQEPALISANTEAALTPATTFPSLTPGQSYGGLHRFNVVELRNGHLATPDRVEITDELVLQGGSIRARNVAYPTGFALRDGALEIFEDLGIPDLVLENFRLTSHVPLDLDSLTLRNGAALVYHHPVQVGSVTLDGATLTAALADENQSLAADSVTLRNGSVWNVADRDGSGVRYGLRVAITNALSVDATSVITSGGATKVDPTPFAWAGQSPFNRWGHGGFGRLRQDTDGQWIDHPVFGSFAEPTRTGGANGGGAIRIQAGSLALNGRLDADGHTNGAGGSIWLTAPQISGSGILSVAGNNAAGGRIAIYHGGDTTFLNGLQVVLGEDNSSRVRNNHGAGTLYLKGPDQQYGDLIVDQRFTGEPFNKTERRRLTGVSGGPPIIMPATDSDTDNRRLLRVPGNLLPPDLAGLLLAFTHENQAYRTRITASDDETLTLAGDIPKPLPAGTRLAFVLALDRLELRNGAQLGFPGRIEVAELTLEGSQVNSIWAEDLNIVSEPFALQRQKLRLILAEPQWQSRDLVLIDSDLLFDLPIEVRDITLENSTLRHSSIERAHRPFRAALNVTARRIQGSGVSAFDVSETIDWSFADTNHGGLGTISQETYGSPLYPESYGSGNGAGGALHLTAEAIEGVAFRADGDSGAGGSIWIEAGTLTGDLTASANGGSGGGGRIAVRYDRLDDGELTTTAYGRRSAGTVVVQDRTHQNHGTLRIANDRTHADPITPIPGFATQTLPTGVQSTPGGDGDHLLNVPNLTLAESHRGYYLVVNGDTAHTPRILTTEPWQSGTRFTLSAAPPTANPGDRMQPALRFDAIDIDENCQGCTLAPGDVLVLAQPRLDRVEVAPLVDGKLLPGQPFTMSAEASGNTGLVSATATFEGVTRNIEGAGPYLFEFEAPSPGEETTLTAQLSFTDAAGAIGTYPVSVTVAAPDRQPPELAFATPADGADIFRAVPFTTEIRADDNHLIQRIEATFDGETQSRIFAEEEQTTSAQASFTWNGPDLDQNQTYAITARAFDPSGNVGIAEIRVNYRNEDRTGPSVQLSAPVNFFAHDGEGLTVTAVAEDASGMDRVEITFDGQTRTLTTTPYTTHFTIDAAVSGDAVQREIAVRAFDNLGNETPLTHMLTIVPPQQSLFSVRQELPVSGAEVESFETVPFLFQVYALYQDFELGLGRWRDEDPTGNGWRPWSADRADPGEGQTSWRLEGDREYGQSRLVSEVFTVPPQSFLRFRHSGSFDRRDDGLIVEIKPVGSDTWTILGPRSTSGPADRITDSRNPIYNQYAFTESWSWQEYSLSLFNYSGQVVQVAWHFYGDASVRSSPNRYQLDAVRVTCEGACGVTELTLDDGTHPPQTQLFSDDIRFHQVPGTTNRRPFTIEGIATGANGITSRLQASLQLVPDRTGPAIEMVAPVPFELVDSGEARTFEASITDVSPWHHPVQIRDEIWVATTLSGNPTQCSWSTSGSDRWYGHKGESEPDGHAELVIGPLALPPLEARIRFHSLVSRYNPANPSDSGGFLEISVDDGATWFEAAPYLIADAYDGPFTGADPDFLERPCWFQNNVERDPTFDLSTFNGRDIHLKFIVRGTSTDDFDWFVSDLTLFGALPHRASGVLDAAFSIGGTPVTLTQAPYAGTLAAPVVSTTSVTPMTVTARDGRNNRTTHEVPLVLIPGDAVQSDGLDLGADDTAMEDASLVLTSGDHVIDGTHRFASLTLLPGATLRQSPTRDAAHPALTDLRVDGALRIFEGALIDVSGAGYPAGQAHPDAATTDSHGHGGLGAGEERGSYGDIAQPASVGSNGGGGHVRLRAASLHLDGEIRADGILANGRFGSGGTIVLEATTAITGAGSAQANGFSGSFASAPGGGGGRLRISAPDLSGFTGSLNAFGGFEAGAGTVYREDRDGTYVDVFGRSQENPNLTELGGLEADPPTGLNTRHAHITLTDPLSTTRFRFENSRITFATGDTEVDLRQRTQADRSRILGTLFIDSELISPAARNDAHVQLVGDIRAESLTLDRDMGFAGTLTAENLALVSGSQSGQGSRLYAPEDLPNEPMIFHIANQLRIEDFASAIEALNGAGYRGNRFAHGGEAMTASGIGSDRPYGNLYRPNRPGGLGGVIEIHADSLMLEGKIRVGLDDPRYDDLHFLGSGGSILIDVGRIEGYGGYLIAKGSSRVTNVAPEVTPSGGRIALHVREPDGDQFFGTLSVEGGTVNAASNFALLSAGAAGTIFRVNDRYPNGHLTIPWMEEMSDRDLPFTSLVSLGRRTAGTDDTDGDTTLRDPGQAFPEDLAGRFLILRDEPPVRITDNSADTITGDTGFATMNTGDNYHGRHVFNALTVASNFRSADEIVTEQFEHQGGELDIDNFTPPATKRLSNWRQVLKEVPRAERLIIDGGTRVRLDKPANFRHLVLEDGAVLEVTAVGNAVIPTLTAHRIDLRGGSRLSADHIRVNGSVTVDETSVIEGAGVQTPLEWPVGHLWENPNLPGSYGGEGVASDGRANPVFGSMTRPFRSGDGRKSVRLTCAELLLDGHLTGSADPWSHLSNGAVRLETNILRGSGRISANAEGLAAELGQGGGRIAVTFATRDRWRGSIEAFGAPAESVTRRTEAGAGTIFLKGTRAKQGHLIIAGRGHAGRTPLVSLGVRQLAADDLDGDNILQPGGSLPPGLTGSTLVVPVEGGTRRVKIIDNDTRRLVLAQPLPPLAAGTELRAELHLDRLELRGGVHLVSADHLVIHQDILFDENPQQAVHLEVAGLFLPERIWQPQGTLHLDVGTGLEETHLVIDSGTTLSIGPRVVLGGITVSERGELELPTGALEGTVLAIGDLTLQGRHYQLPALRTKGRIFLQNASLDVAHLLEAKNLSLANGSHVSHPPRPLSYRSPLFIHIRDTLAIDAESSIALDGLGWQVPRGDKRFHAHHGGLAIPPEIPRLYDSPVWPSLPGGGERGGGSVVIRAGQVRLDGRISARGVGLSAGGSICLVAREISGLGRIDVLGGHDQDKAGGGGRVALHLLVANRFAGQIATGAAPHHGSLYLADPSGVRLLHQLGMPLHEAPPPVFTLPHATLSGADLRPSGRDPSGRFLYVCEHQASLTDYVGLGLQGTGGEALLQAVTPLEPGKWQLHLNAEIPRSDTYHWFLPVTVEAITAPGTVPAVAQ</sequence>
<dbReference type="PANTHER" id="PTHR31513:SF2">
    <property type="entry name" value="MRAZ"/>
    <property type="match status" value="1"/>
</dbReference>
<dbReference type="InterPro" id="IPR017868">
    <property type="entry name" value="Filamin/ABP280_repeat-like"/>
</dbReference>
<dbReference type="PANTHER" id="PTHR31513">
    <property type="entry name" value="EPHRIN TYPE-B RECEPTOR"/>
    <property type="match status" value="1"/>
</dbReference>
<dbReference type="SUPFAM" id="SSF49452">
    <property type="entry name" value="Starch-binding domain-like"/>
    <property type="match status" value="1"/>
</dbReference>
<dbReference type="PROSITE" id="PS00141">
    <property type="entry name" value="ASP_PROTEASE"/>
    <property type="match status" value="1"/>
</dbReference>
<dbReference type="InterPro" id="IPR013783">
    <property type="entry name" value="Ig-like_fold"/>
</dbReference>
<accession>A0A8A4TJZ8</accession>
<dbReference type="GO" id="GO:0006508">
    <property type="term" value="P:proteolysis"/>
    <property type="evidence" value="ECO:0007669"/>
    <property type="project" value="InterPro"/>
</dbReference>
<dbReference type="Gene3D" id="2.60.40.1120">
    <property type="entry name" value="Carboxypeptidase-like, regulatory domain"/>
    <property type="match status" value="1"/>
</dbReference>
<keyword evidence="2" id="KW-0378">Hydrolase</keyword>
<organism evidence="2 3">
    <name type="scientific">Sulfidibacter corallicola</name>
    <dbReference type="NCBI Taxonomy" id="2818388"/>
    <lineage>
        <taxon>Bacteria</taxon>
        <taxon>Pseudomonadati</taxon>
        <taxon>Acidobacteriota</taxon>
        <taxon>Holophagae</taxon>
        <taxon>Acanthopleuribacterales</taxon>
        <taxon>Acanthopleuribacteraceae</taxon>
        <taxon>Sulfidibacter</taxon>
    </lineage>
</organism>
<dbReference type="PROSITE" id="PS50194">
    <property type="entry name" value="FILAMIN_REPEAT"/>
    <property type="match status" value="1"/>
</dbReference>
<dbReference type="InterPro" id="IPR008969">
    <property type="entry name" value="CarboxyPept-like_regulatory"/>
</dbReference>
<keyword evidence="2" id="KW-0121">Carboxypeptidase</keyword>
<dbReference type="InterPro" id="IPR001969">
    <property type="entry name" value="Aspartic_peptidase_AS"/>
</dbReference>
<protein>
    <submittedName>
        <fullName evidence="2">Carboxypeptidase regulatory-like domain-containing protein</fullName>
    </submittedName>
</protein>
<dbReference type="SUPFAM" id="SSF49478">
    <property type="entry name" value="Cna protein B-type domain"/>
    <property type="match status" value="1"/>
</dbReference>
<keyword evidence="3" id="KW-1185">Reference proteome</keyword>
<feature type="region of interest" description="Disordered" evidence="1">
    <location>
        <begin position="5575"/>
        <end position="5599"/>
    </location>
</feature>
<dbReference type="GO" id="GO:0030246">
    <property type="term" value="F:carbohydrate binding"/>
    <property type="evidence" value="ECO:0007669"/>
    <property type="project" value="InterPro"/>
</dbReference>
<name>A0A8A4TJZ8_SULCO</name>
<feature type="region of interest" description="Disordered" evidence="1">
    <location>
        <begin position="311"/>
        <end position="339"/>
    </location>
</feature>
<dbReference type="GO" id="GO:0004180">
    <property type="term" value="F:carboxypeptidase activity"/>
    <property type="evidence" value="ECO:0007669"/>
    <property type="project" value="UniProtKB-KW"/>
</dbReference>
<dbReference type="KEGG" id="scor:J3U87_28130"/>
<feature type="region of interest" description="Disordered" evidence="1">
    <location>
        <begin position="4998"/>
        <end position="5017"/>
    </location>
</feature>
<dbReference type="SUPFAM" id="SSF49464">
    <property type="entry name" value="Carboxypeptidase regulatory domain-like"/>
    <property type="match status" value="2"/>
</dbReference>
<dbReference type="GO" id="GO:0004190">
    <property type="term" value="F:aspartic-type endopeptidase activity"/>
    <property type="evidence" value="ECO:0007669"/>
    <property type="project" value="InterPro"/>
</dbReference>
<dbReference type="InterPro" id="IPR013784">
    <property type="entry name" value="Carb-bd-like_fold"/>
</dbReference>
<reference evidence="2" key="1">
    <citation type="submission" date="2021-03" db="EMBL/GenBank/DDBJ databases">
        <title>Acanthopleuribacteraceae sp. M133.</title>
        <authorList>
            <person name="Wang G."/>
        </authorList>
    </citation>
    <scope>NUCLEOTIDE SEQUENCE</scope>
    <source>
        <strain evidence="2">M133</strain>
    </source>
</reference>
<dbReference type="Proteomes" id="UP000663929">
    <property type="component" value="Chromosome"/>
</dbReference>
<dbReference type="EMBL" id="CP071793">
    <property type="protein sequence ID" value="QTD49472.1"/>
    <property type="molecule type" value="Genomic_DNA"/>
</dbReference>
<dbReference type="Gene3D" id="2.60.40.10">
    <property type="entry name" value="Immunoglobulins"/>
    <property type="match status" value="4"/>
</dbReference>
<evidence type="ECO:0000313" key="2">
    <source>
        <dbReference type="EMBL" id="QTD49472.1"/>
    </source>
</evidence>
<gene>
    <name evidence="2" type="ORF">J3U87_28130</name>
</gene>
<proteinExistence type="predicted"/>
<dbReference type="Pfam" id="PF13620">
    <property type="entry name" value="CarboxypepD_reg"/>
    <property type="match status" value="2"/>
</dbReference>
<keyword evidence="2" id="KW-0645">Protease</keyword>
<evidence type="ECO:0000256" key="1">
    <source>
        <dbReference type="SAM" id="MobiDB-lite"/>
    </source>
</evidence>
<evidence type="ECO:0000313" key="3">
    <source>
        <dbReference type="Proteomes" id="UP000663929"/>
    </source>
</evidence>
<dbReference type="RefSeq" id="WP_237379104.1">
    <property type="nucleotide sequence ID" value="NZ_CP071793.1"/>
</dbReference>